<dbReference type="PANTHER" id="PTHR43280">
    <property type="entry name" value="ARAC-FAMILY TRANSCRIPTIONAL REGULATOR"/>
    <property type="match status" value="1"/>
</dbReference>
<dbReference type="InterPro" id="IPR009057">
    <property type="entry name" value="Homeodomain-like_sf"/>
</dbReference>
<dbReference type="GO" id="GO:0043565">
    <property type="term" value="F:sequence-specific DNA binding"/>
    <property type="evidence" value="ECO:0007669"/>
    <property type="project" value="InterPro"/>
</dbReference>
<evidence type="ECO:0000313" key="5">
    <source>
        <dbReference type="EMBL" id="MCC2220764.1"/>
    </source>
</evidence>
<evidence type="ECO:0000256" key="1">
    <source>
        <dbReference type="ARBA" id="ARBA00023015"/>
    </source>
</evidence>
<keyword evidence="1" id="KW-0805">Transcription regulation</keyword>
<dbReference type="PROSITE" id="PS01124">
    <property type="entry name" value="HTH_ARAC_FAMILY_2"/>
    <property type="match status" value="1"/>
</dbReference>
<accession>A0AAE3JBG7</accession>
<dbReference type="EMBL" id="JAJEQN010000006">
    <property type="protein sequence ID" value="MCC2220764.1"/>
    <property type="molecule type" value="Genomic_DNA"/>
</dbReference>
<dbReference type="SMART" id="SM00342">
    <property type="entry name" value="HTH_ARAC"/>
    <property type="match status" value="1"/>
</dbReference>
<sequence length="298" mass="34655">MKKLYVPSPEQKESAKHGETLFPMQKYITKLDLVHPVVTTHWHEEAELTLITEGEGLYQIDLVDYEVKKGDILFVLPLLLHSVSLAQPQNEEMVSETYVFHMNFLGGNSTDICSTRYFVPIMNHELILPCLITPKHPAYVLIRKIFYQIASLYHEEVLGYELALKGLFLQVIFLLLQYSAKQVKNMLPEEGTPSDKLKNVLDYIEIHYAKTISVEELAKICCFSEYHFMRFFKKHMNMTCVEYVNNVRLEKAVELFEQGNTSILEVSLSVGFHNLSYFHRAFKNKYGMTPRSFIKELK</sequence>
<dbReference type="Pfam" id="PF02311">
    <property type="entry name" value="AraC_binding"/>
    <property type="match status" value="1"/>
</dbReference>
<dbReference type="InterPro" id="IPR014710">
    <property type="entry name" value="RmlC-like_jellyroll"/>
</dbReference>
<dbReference type="Pfam" id="PF12833">
    <property type="entry name" value="HTH_18"/>
    <property type="match status" value="1"/>
</dbReference>
<dbReference type="InterPro" id="IPR037923">
    <property type="entry name" value="HTH-like"/>
</dbReference>
<dbReference type="Proteomes" id="UP001198200">
    <property type="component" value="Unassembled WGS sequence"/>
</dbReference>
<dbReference type="SUPFAM" id="SSF51215">
    <property type="entry name" value="Regulatory protein AraC"/>
    <property type="match status" value="1"/>
</dbReference>
<keyword evidence="3" id="KW-0804">Transcription</keyword>
<dbReference type="Gene3D" id="1.10.10.60">
    <property type="entry name" value="Homeodomain-like"/>
    <property type="match status" value="2"/>
</dbReference>
<dbReference type="GO" id="GO:0003700">
    <property type="term" value="F:DNA-binding transcription factor activity"/>
    <property type="evidence" value="ECO:0007669"/>
    <property type="project" value="InterPro"/>
</dbReference>
<protein>
    <submittedName>
        <fullName evidence="5">AraC family transcriptional regulator</fullName>
    </submittedName>
</protein>
<keyword evidence="6" id="KW-1185">Reference proteome</keyword>
<evidence type="ECO:0000259" key="4">
    <source>
        <dbReference type="PROSITE" id="PS01124"/>
    </source>
</evidence>
<keyword evidence="2" id="KW-0238">DNA-binding</keyword>
<feature type="domain" description="HTH araC/xylS-type" evidence="4">
    <location>
        <begin position="198"/>
        <end position="296"/>
    </location>
</feature>
<dbReference type="AlphaFoldDB" id="A0AAE3JBG7"/>
<dbReference type="RefSeq" id="WP_308731230.1">
    <property type="nucleotide sequence ID" value="NZ_JAJEQN010000006.1"/>
</dbReference>
<dbReference type="SUPFAM" id="SSF46689">
    <property type="entry name" value="Homeodomain-like"/>
    <property type="match status" value="2"/>
</dbReference>
<dbReference type="InterPro" id="IPR003313">
    <property type="entry name" value="AraC-bd"/>
</dbReference>
<evidence type="ECO:0000256" key="3">
    <source>
        <dbReference type="ARBA" id="ARBA00023163"/>
    </source>
</evidence>
<evidence type="ECO:0000256" key="2">
    <source>
        <dbReference type="ARBA" id="ARBA00023125"/>
    </source>
</evidence>
<dbReference type="Gene3D" id="2.60.120.10">
    <property type="entry name" value="Jelly Rolls"/>
    <property type="match status" value="1"/>
</dbReference>
<dbReference type="InterPro" id="IPR020449">
    <property type="entry name" value="Tscrpt_reg_AraC-type_HTH"/>
</dbReference>
<evidence type="ECO:0000313" key="6">
    <source>
        <dbReference type="Proteomes" id="UP001198200"/>
    </source>
</evidence>
<dbReference type="PANTHER" id="PTHR43280:SF28">
    <property type="entry name" value="HTH-TYPE TRANSCRIPTIONAL ACTIVATOR RHAS"/>
    <property type="match status" value="1"/>
</dbReference>
<dbReference type="InterPro" id="IPR018060">
    <property type="entry name" value="HTH_AraC"/>
</dbReference>
<gene>
    <name evidence="5" type="ORF">LKD48_03765</name>
</gene>
<organism evidence="5 6">
    <name type="scientific">Anthropogastromicrobium aceti</name>
    <dbReference type="NCBI Taxonomy" id="2981768"/>
    <lineage>
        <taxon>Bacteria</taxon>
        <taxon>Bacillati</taxon>
        <taxon>Bacillota</taxon>
        <taxon>Clostridia</taxon>
        <taxon>Lachnospirales</taxon>
        <taxon>Lachnospiraceae</taxon>
        <taxon>Anthropogastromicrobium</taxon>
    </lineage>
</organism>
<reference evidence="5 6" key="1">
    <citation type="submission" date="2021-10" db="EMBL/GenBank/DDBJ databases">
        <title>Anaerobic single-cell dispensing facilitates the cultivation of human gut bacteria.</title>
        <authorList>
            <person name="Afrizal A."/>
        </authorList>
    </citation>
    <scope>NUCLEOTIDE SEQUENCE [LARGE SCALE GENOMIC DNA]</scope>
    <source>
        <strain evidence="5 6">CLA-AA-H224</strain>
    </source>
</reference>
<proteinExistence type="predicted"/>
<comment type="caution">
    <text evidence="5">The sequence shown here is derived from an EMBL/GenBank/DDBJ whole genome shotgun (WGS) entry which is preliminary data.</text>
</comment>
<name>A0AAE3JBG7_9FIRM</name>
<dbReference type="PRINTS" id="PR00032">
    <property type="entry name" value="HTHARAC"/>
</dbReference>